<keyword evidence="4" id="KW-0479">Metal-binding</keyword>
<dbReference type="EMBL" id="KL584726">
    <property type="protein sequence ID" value="KEQ68786.1"/>
    <property type="molecule type" value="Genomic_DNA"/>
</dbReference>
<evidence type="ECO:0000313" key="10">
    <source>
        <dbReference type="EMBL" id="KEQ68786.1"/>
    </source>
</evidence>
<evidence type="ECO:0000256" key="5">
    <source>
        <dbReference type="ARBA" id="ARBA00023002"/>
    </source>
</evidence>
<evidence type="ECO:0000256" key="6">
    <source>
        <dbReference type="ARBA" id="ARBA00023004"/>
    </source>
</evidence>
<dbReference type="GO" id="GO:0046872">
    <property type="term" value="F:metal ion binding"/>
    <property type="evidence" value="ECO:0007669"/>
    <property type="project" value="UniProtKB-KW"/>
</dbReference>
<comment type="similarity">
    <text evidence="7">Belongs to the chloroperoxidase family.</text>
</comment>
<dbReference type="HOGENOM" id="CLU_029871_3_2_1"/>
<keyword evidence="6" id="KW-0408">Iron</keyword>
<accession>A0A074X2B5</accession>
<evidence type="ECO:0000259" key="9">
    <source>
        <dbReference type="PROSITE" id="PS51405"/>
    </source>
</evidence>
<dbReference type="GeneID" id="25412534"/>
<keyword evidence="11" id="KW-1185">Reference proteome</keyword>
<keyword evidence="3" id="KW-0349">Heme</keyword>
<dbReference type="OrthoDB" id="407298at2759"/>
<name>A0A074X2B5_9PEZI</name>
<keyword evidence="8" id="KW-0732">Signal</keyword>
<dbReference type="Pfam" id="PF01328">
    <property type="entry name" value="Peroxidase_2"/>
    <property type="match status" value="1"/>
</dbReference>
<organism evidence="10 11">
    <name type="scientific">Aureobasidium namibiae CBS 147.97</name>
    <dbReference type="NCBI Taxonomy" id="1043004"/>
    <lineage>
        <taxon>Eukaryota</taxon>
        <taxon>Fungi</taxon>
        <taxon>Dikarya</taxon>
        <taxon>Ascomycota</taxon>
        <taxon>Pezizomycotina</taxon>
        <taxon>Dothideomycetes</taxon>
        <taxon>Dothideomycetidae</taxon>
        <taxon>Dothideales</taxon>
        <taxon>Saccotheciaceae</taxon>
        <taxon>Aureobasidium</taxon>
    </lineage>
</organism>
<keyword evidence="2 10" id="KW-0575">Peroxidase</keyword>
<dbReference type="InterPro" id="IPR036851">
    <property type="entry name" value="Chloroperoxidase-like_sf"/>
</dbReference>
<evidence type="ECO:0000256" key="8">
    <source>
        <dbReference type="SAM" id="SignalP"/>
    </source>
</evidence>
<keyword evidence="5" id="KW-0560">Oxidoreductase</keyword>
<sequence length="416" mass="44739">MKTLQISSALALAYAGLTSAYPSILAELEAQKKASPSLKERAVGIFDAASQKVDVSGAHAFNPPGAGDQRGPCPGLNALANHGYLPHNGVGTIDQFITSTGQVFGMGVDLATILAVYGAAIDGNILSWSIGGPTPNVPSINLLGQPQGISGSHNKYEGDASPTRGDLYVDGQDYLLKMENFQALYDAGKADDNYDLQLLTDRRAARFQENIEGNPYFFNAPFSGVVAQPAAWSFIYRFMGNKSAEYPAGKLNGEVLKSFYAITGDDGNFTYTPGYERIPENWYTRNQLDPYDVLFLNQDTTFQLLQHLEFASIGGNTGTPNSFVGVDPELLTDGVFNAQTLLQGNNLMCYGLQLAVQELPDILSGLVTNLGAALNQVSSAFGNATEKLGCPELTKINQDQFNKYPGYTKLKSDGTY</sequence>
<dbReference type="SUPFAM" id="SSF47571">
    <property type="entry name" value="Cloroperoxidase"/>
    <property type="match status" value="1"/>
</dbReference>
<feature type="domain" description="Heme haloperoxidase family profile" evidence="9">
    <location>
        <begin position="57"/>
        <end position="298"/>
    </location>
</feature>
<dbReference type="PANTHER" id="PTHR33577">
    <property type="entry name" value="STERIGMATOCYSTIN BIOSYNTHESIS PEROXIDASE STCC-RELATED"/>
    <property type="match status" value="1"/>
</dbReference>
<dbReference type="AlphaFoldDB" id="A0A074X2B5"/>
<dbReference type="Gene3D" id="1.10.489.10">
    <property type="entry name" value="Chloroperoxidase-like"/>
    <property type="match status" value="1"/>
</dbReference>
<dbReference type="Proteomes" id="UP000027730">
    <property type="component" value="Unassembled WGS sequence"/>
</dbReference>
<dbReference type="InterPro" id="IPR000028">
    <property type="entry name" value="Chloroperoxidase"/>
</dbReference>
<comment type="cofactor">
    <cofactor evidence="1">
        <name>heme b</name>
        <dbReference type="ChEBI" id="CHEBI:60344"/>
    </cofactor>
</comment>
<feature type="signal peptide" evidence="8">
    <location>
        <begin position="1"/>
        <end position="20"/>
    </location>
</feature>
<evidence type="ECO:0000256" key="3">
    <source>
        <dbReference type="ARBA" id="ARBA00022617"/>
    </source>
</evidence>
<dbReference type="PROSITE" id="PS51405">
    <property type="entry name" value="HEME_HALOPEROXIDASE"/>
    <property type="match status" value="1"/>
</dbReference>
<evidence type="ECO:0000256" key="7">
    <source>
        <dbReference type="ARBA" id="ARBA00025795"/>
    </source>
</evidence>
<evidence type="ECO:0000256" key="4">
    <source>
        <dbReference type="ARBA" id="ARBA00022723"/>
    </source>
</evidence>
<dbReference type="RefSeq" id="XP_013422907.1">
    <property type="nucleotide sequence ID" value="XM_013567453.1"/>
</dbReference>
<dbReference type="GO" id="GO:0004601">
    <property type="term" value="F:peroxidase activity"/>
    <property type="evidence" value="ECO:0007669"/>
    <property type="project" value="UniProtKB-KW"/>
</dbReference>
<gene>
    <name evidence="10" type="ORF">M436DRAFT_57752</name>
</gene>
<evidence type="ECO:0000256" key="1">
    <source>
        <dbReference type="ARBA" id="ARBA00001970"/>
    </source>
</evidence>
<reference evidence="10 11" key="1">
    <citation type="journal article" date="2014" name="BMC Genomics">
        <title>Genome sequencing of four Aureobasidium pullulans varieties: biotechnological potential, stress tolerance, and description of new species.</title>
        <authorList>
            <person name="Gostin Ar C."/>
            <person name="Ohm R.A."/>
            <person name="Kogej T."/>
            <person name="Sonjak S."/>
            <person name="Turk M."/>
            <person name="Zajc J."/>
            <person name="Zalar P."/>
            <person name="Grube M."/>
            <person name="Sun H."/>
            <person name="Han J."/>
            <person name="Sharma A."/>
            <person name="Chiniquy J."/>
            <person name="Ngan C.Y."/>
            <person name="Lipzen A."/>
            <person name="Barry K."/>
            <person name="Grigoriev I.V."/>
            <person name="Gunde-Cimerman N."/>
        </authorList>
    </citation>
    <scope>NUCLEOTIDE SEQUENCE [LARGE SCALE GENOMIC DNA]</scope>
    <source>
        <strain evidence="10 11">CBS 147.97</strain>
    </source>
</reference>
<dbReference type="PANTHER" id="PTHR33577:SF1">
    <property type="entry name" value="HEME HALOPEROXIDASE FAMILY PROFILE DOMAIN-CONTAINING PROTEIN"/>
    <property type="match status" value="1"/>
</dbReference>
<feature type="chain" id="PRO_5001702987" evidence="8">
    <location>
        <begin position="21"/>
        <end position="416"/>
    </location>
</feature>
<proteinExistence type="inferred from homology"/>
<evidence type="ECO:0000256" key="2">
    <source>
        <dbReference type="ARBA" id="ARBA00022559"/>
    </source>
</evidence>
<evidence type="ECO:0000313" key="11">
    <source>
        <dbReference type="Proteomes" id="UP000027730"/>
    </source>
</evidence>
<protein>
    <submittedName>
        <fullName evidence="10">Cloroperoxidase</fullName>
    </submittedName>
</protein>